<proteinExistence type="inferred from homology"/>
<reference evidence="4 5" key="1">
    <citation type="journal article" date="2008" name="Nature">
        <title>The Trichoplax genome and the nature of placozoans.</title>
        <authorList>
            <person name="Srivastava M."/>
            <person name="Begovic E."/>
            <person name="Chapman J."/>
            <person name="Putnam N.H."/>
            <person name="Hellsten U."/>
            <person name="Kawashima T."/>
            <person name="Kuo A."/>
            <person name="Mitros T."/>
            <person name="Salamov A."/>
            <person name="Carpenter M.L."/>
            <person name="Signorovitch A.Y."/>
            <person name="Moreno M.A."/>
            <person name="Kamm K."/>
            <person name="Grimwood J."/>
            <person name="Schmutz J."/>
            <person name="Shapiro H."/>
            <person name="Grigoriev I.V."/>
            <person name="Buss L.W."/>
            <person name="Schierwater B."/>
            <person name="Dellaporta S.L."/>
            <person name="Rokhsar D.S."/>
        </authorList>
    </citation>
    <scope>NUCLEOTIDE SEQUENCE [LARGE SCALE GENOMIC DNA]</scope>
    <source>
        <strain evidence="4 5">Grell-BS-1999</strain>
    </source>
</reference>
<gene>
    <name evidence="4" type="ORF">TRIADDRAFT_56685</name>
</gene>
<dbReference type="InterPro" id="IPR016024">
    <property type="entry name" value="ARM-type_fold"/>
</dbReference>
<evidence type="ECO:0000256" key="3">
    <source>
        <dbReference type="ARBA" id="ARBA00022927"/>
    </source>
</evidence>
<dbReference type="InterPro" id="IPR011989">
    <property type="entry name" value="ARM-like"/>
</dbReference>
<evidence type="ECO:0000313" key="5">
    <source>
        <dbReference type="Proteomes" id="UP000009022"/>
    </source>
</evidence>
<dbReference type="GO" id="GO:0015031">
    <property type="term" value="P:protein transport"/>
    <property type="evidence" value="ECO:0007669"/>
    <property type="project" value="UniProtKB-KW"/>
</dbReference>
<protein>
    <recommendedName>
        <fullName evidence="6">IBB domain-containing protein</fullName>
    </recommendedName>
</protein>
<dbReference type="RefSeq" id="XP_002112992.1">
    <property type="nucleotide sequence ID" value="XM_002112956.1"/>
</dbReference>
<evidence type="ECO:0008006" key="6">
    <source>
        <dbReference type="Google" id="ProtNLM"/>
    </source>
</evidence>
<dbReference type="STRING" id="10228.B3RWB1"/>
<accession>B3RWB1</accession>
<evidence type="ECO:0000256" key="2">
    <source>
        <dbReference type="ARBA" id="ARBA00022448"/>
    </source>
</evidence>
<keyword evidence="3" id="KW-0653">Protein transport</keyword>
<dbReference type="PANTHER" id="PTHR23316">
    <property type="entry name" value="IMPORTIN ALPHA"/>
    <property type="match status" value="1"/>
</dbReference>
<dbReference type="KEGG" id="tad:TRIADDRAFT_56685"/>
<evidence type="ECO:0000256" key="1">
    <source>
        <dbReference type="ARBA" id="ARBA00010394"/>
    </source>
</evidence>
<dbReference type="EMBL" id="DS985245">
    <property type="protein sequence ID" value="EDV25102.1"/>
    <property type="molecule type" value="Genomic_DNA"/>
</dbReference>
<evidence type="ECO:0000313" key="4">
    <source>
        <dbReference type="EMBL" id="EDV25102.1"/>
    </source>
</evidence>
<dbReference type="Proteomes" id="UP000009022">
    <property type="component" value="Unassembled WGS sequence"/>
</dbReference>
<organism evidence="4 5">
    <name type="scientific">Trichoplax adhaerens</name>
    <name type="common">Trichoplax reptans</name>
    <dbReference type="NCBI Taxonomy" id="10228"/>
    <lineage>
        <taxon>Eukaryota</taxon>
        <taxon>Metazoa</taxon>
        <taxon>Placozoa</taxon>
        <taxon>Uniplacotomia</taxon>
        <taxon>Trichoplacea</taxon>
        <taxon>Trichoplacidae</taxon>
        <taxon>Trichoplax</taxon>
    </lineage>
</organism>
<dbReference type="HOGENOM" id="CLU_875305_0_0_1"/>
<dbReference type="Gene3D" id="1.25.10.10">
    <property type="entry name" value="Leucine-rich Repeat Variant"/>
    <property type="match status" value="1"/>
</dbReference>
<comment type="similarity">
    <text evidence="1">Belongs to the importin alpha family.</text>
</comment>
<name>B3RWB1_TRIAD</name>
<dbReference type="GeneID" id="6753767"/>
<dbReference type="AlphaFoldDB" id="B3RWB1"/>
<dbReference type="CTD" id="6753767"/>
<keyword evidence="5" id="KW-1185">Reference proteome</keyword>
<dbReference type="InParanoid" id="B3RWB1"/>
<keyword evidence="2" id="KW-0813">Transport</keyword>
<dbReference type="PhylomeDB" id="B3RWB1"/>
<dbReference type="SUPFAM" id="SSF48371">
    <property type="entry name" value="ARM repeat"/>
    <property type="match status" value="1"/>
</dbReference>
<sequence>MIENATSTAVKLQWLSNARAFLEIGLPSSMYFAIRSSLVIELVELARDYEWPVVDEIRMQEDVCSCLLIFSTIETEQLKALTQAENGSRFRNLALGSNLLPTIQAVYFLDLPLLNIITKLIYQDDIEVLLTSCWALTFITCDLNDELKAIQDSKIIPRLIALISATSLPLKKILIRLIDNITMGDEPVAKEVIWLLSNIATTYQNSASAFFHSGIVQLWIEIFSDLDHATKIEVLEAISALTLHSNPEEKSHLMECNIIPLLQTALIEDSLELLIPALTIMRGLFQQIPVKEPLIAELDRCKGTKISNNLAVYFLFNA</sequence>
<dbReference type="eggNOG" id="KOG0166">
    <property type="taxonomic scope" value="Eukaryota"/>
</dbReference>